<evidence type="ECO:0000256" key="3">
    <source>
        <dbReference type="ARBA" id="ARBA00023163"/>
    </source>
</evidence>
<dbReference type="PANTHER" id="PTHR43280">
    <property type="entry name" value="ARAC-FAMILY TRANSCRIPTIONAL REGULATOR"/>
    <property type="match status" value="1"/>
</dbReference>
<dbReference type="PANTHER" id="PTHR43280:SF28">
    <property type="entry name" value="HTH-TYPE TRANSCRIPTIONAL ACTIVATOR RHAS"/>
    <property type="match status" value="1"/>
</dbReference>
<dbReference type="PROSITE" id="PS00041">
    <property type="entry name" value="HTH_ARAC_FAMILY_1"/>
    <property type="match status" value="1"/>
</dbReference>
<dbReference type="Proteomes" id="UP000679779">
    <property type="component" value="Unassembled WGS sequence"/>
</dbReference>
<dbReference type="GO" id="GO:0043565">
    <property type="term" value="F:sequence-specific DNA binding"/>
    <property type="evidence" value="ECO:0007669"/>
    <property type="project" value="InterPro"/>
</dbReference>
<reference evidence="5" key="1">
    <citation type="submission" date="2021-03" db="EMBL/GenBank/DDBJ databases">
        <title>Antimicrobial resistance genes in bacteria isolated from Japanese honey, and their potential for conferring macrolide and lincosamide resistance in the American foulbrood pathogen Paenibacillus larvae.</title>
        <authorList>
            <person name="Okamoto M."/>
            <person name="Kumagai M."/>
            <person name="Kanamori H."/>
            <person name="Takamatsu D."/>
        </authorList>
    </citation>
    <scope>NUCLEOTIDE SEQUENCE</scope>
    <source>
        <strain evidence="5">J2TS6</strain>
    </source>
</reference>
<sequence length="306" mass="34822">MSIETSFRKANHICNRQLTRIETEDFSLSILYWGFMPKHFDNALHRHSFFEACYVVDGSGSYIDNGTEYPISKGTSFLSLPGIWHQIRSVAGLTLVYVAFEVDGERTGANAVEDYRLLMERAKPVVYGADAEPLGHLWETVISIFDEQKPVVPALLKHASASLLLSIPALHGPQRESVLPHPADHAWEENILFRQAKLFIHDNLSEELTLPKVAGHLHISPRHLTRLFQRHTNQTFVHYIQEHRVQLASQLLLHGDLSIKDIASRCGFQSVHYFTRIFTQKLGVSPAKFRRAQFTEGRSGKSHFTE</sequence>
<keyword evidence="2" id="KW-0238">DNA-binding</keyword>
<dbReference type="EMBL" id="BORQ01000005">
    <property type="protein sequence ID" value="GIO33326.1"/>
    <property type="molecule type" value="Genomic_DNA"/>
</dbReference>
<comment type="caution">
    <text evidence="5">The sequence shown here is derived from an EMBL/GenBank/DDBJ whole genome shotgun (WGS) entry which is preliminary data.</text>
</comment>
<feature type="domain" description="HTH araC/xylS-type" evidence="4">
    <location>
        <begin position="194"/>
        <end position="292"/>
    </location>
</feature>
<dbReference type="InterPro" id="IPR009057">
    <property type="entry name" value="Homeodomain-like_sf"/>
</dbReference>
<dbReference type="InterPro" id="IPR020449">
    <property type="entry name" value="Tscrpt_reg_AraC-type_HTH"/>
</dbReference>
<dbReference type="GO" id="GO:0003700">
    <property type="term" value="F:DNA-binding transcription factor activity"/>
    <property type="evidence" value="ECO:0007669"/>
    <property type="project" value="InterPro"/>
</dbReference>
<keyword evidence="3" id="KW-0804">Transcription</keyword>
<dbReference type="InterPro" id="IPR018060">
    <property type="entry name" value="HTH_AraC"/>
</dbReference>
<dbReference type="RefSeq" id="WP_160044116.1">
    <property type="nucleotide sequence ID" value="NZ_BORQ01000005.1"/>
</dbReference>
<dbReference type="InterPro" id="IPR037923">
    <property type="entry name" value="HTH-like"/>
</dbReference>
<evidence type="ECO:0000256" key="2">
    <source>
        <dbReference type="ARBA" id="ARBA00023125"/>
    </source>
</evidence>
<gene>
    <name evidence="5" type="primary">yfiF</name>
    <name evidence="5" type="ORF">J2TS6_44670</name>
</gene>
<dbReference type="InterPro" id="IPR003313">
    <property type="entry name" value="AraC-bd"/>
</dbReference>
<evidence type="ECO:0000256" key="1">
    <source>
        <dbReference type="ARBA" id="ARBA00023015"/>
    </source>
</evidence>
<dbReference type="AlphaFoldDB" id="A0A920CBA2"/>
<dbReference type="Gene3D" id="2.60.120.10">
    <property type="entry name" value="Jelly Rolls"/>
    <property type="match status" value="1"/>
</dbReference>
<dbReference type="SUPFAM" id="SSF46689">
    <property type="entry name" value="Homeodomain-like"/>
    <property type="match status" value="2"/>
</dbReference>
<proteinExistence type="predicted"/>
<organism evidence="5 6">
    <name type="scientific">Paenibacillus albilobatus</name>
    <dbReference type="NCBI Taxonomy" id="2716884"/>
    <lineage>
        <taxon>Bacteria</taxon>
        <taxon>Bacillati</taxon>
        <taxon>Bacillota</taxon>
        <taxon>Bacilli</taxon>
        <taxon>Bacillales</taxon>
        <taxon>Paenibacillaceae</taxon>
        <taxon>Paenibacillus</taxon>
    </lineage>
</organism>
<dbReference type="InterPro" id="IPR014710">
    <property type="entry name" value="RmlC-like_jellyroll"/>
</dbReference>
<evidence type="ECO:0000313" key="5">
    <source>
        <dbReference type="EMBL" id="GIO33326.1"/>
    </source>
</evidence>
<dbReference type="PRINTS" id="PR00032">
    <property type="entry name" value="HTHARAC"/>
</dbReference>
<dbReference type="Pfam" id="PF02311">
    <property type="entry name" value="AraC_binding"/>
    <property type="match status" value="1"/>
</dbReference>
<dbReference type="SMART" id="SM00342">
    <property type="entry name" value="HTH_ARAC"/>
    <property type="match status" value="1"/>
</dbReference>
<keyword evidence="1" id="KW-0805">Transcription regulation</keyword>
<dbReference type="Pfam" id="PF12833">
    <property type="entry name" value="HTH_18"/>
    <property type="match status" value="1"/>
</dbReference>
<dbReference type="PROSITE" id="PS01124">
    <property type="entry name" value="HTH_ARAC_FAMILY_2"/>
    <property type="match status" value="1"/>
</dbReference>
<keyword evidence="6" id="KW-1185">Reference proteome</keyword>
<name>A0A920CBA2_9BACL</name>
<evidence type="ECO:0000259" key="4">
    <source>
        <dbReference type="PROSITE" id="PS01124"/>
    </source>
</evidence>
<accession>A0A920CBA2</accession>
<dbReference type="InterPro" id="IPR018062">
    <property type="entry name" value="HTH_AraC-typ_CS"/>
</dbReference>
<protein>
    <submittedName>
        <fullName evidence="5">HTH-type transcriptional regulator YfiF</fullName>
    </submittedName>
</protein>
<dbReference type="SUPFAM" id="SSF51215">
    <property type="entry name" value="Regulatory protein AraC"/>
    <property type="match status" value="1"/>
</dbReference>
<evidence type="ECO:0000313" key="6">
    <source>
        <dbReference type="Proteomes" id="UP000679779"/>
    </source>
</evidence>
<dbReference type="Gene3D" id="1.10.10.60">
    <property type="entry name" value="Homeodomain-like"/>
    <property type="match status" value="2"/>
</dbReference>